<dbReference type="InParanoid" id="A0A1B7MHH1"/>
<feature type="transmembrane region" description="Helical" evidence="1">
    <location>
        <begin position="85"/>
        <end position="105"/>
    </location>
</feature>
<sequence>MLCVIMIIRLHAMYQGSRKMVVFLVTIFLALAIAIVVNMGKMSSYITLVFDAHQTMLEESVLSGFHMCVYSDEVGRDYHLWLVEIWIIGTVWQVLALCLAVWVAVKHFRELRQTSTAWTARDCFTVLIKTHVFYFAVIVPIVSNSAGELYRGILQLVGVVQMFILGPRLILGVRQYNAKLVADSDEGTCMTMIAFHEPVQSIGSDVV</sequence>
<dbReference type="OrthoDB" id="3341843at2759"/>
<dbReference type="AlphaFoldDB" id="A0A1B7MHH1"/>
<evidence type="ECO:0008006" key="4">
    <source>
        <dbReference type="Google" id="ProtNLM"/>
    </source>
</evidence>
<dbReference type="EMBL" id="KV449145">
    <property type="protein sequence ID" value="OAX32039.1"/>
    <property type="molecule type" value="Genomic_DNA"/>
</dbReference>
<evidence type="ECO:0000313" key="2">
    <source>
        <dbReference type="EMBL" id="OAX32039.1"/>
    </source>
</evidence>
<proteinExistence type="predicted"/>
<feature type="transmembrane region" description="Helical" evidence="1">
    <location>
        <begin position="21"/>
        <end position="40"/>
    </location>
</feature>
<dbReference type="Proteomes" id="UP000092154">
    <property type="component" value="Unassembled WGS sequence"/>
</dbReference>
<feature type="transmembrane region" description="Helical" evidence="1">
    <location>
        <begin position="126"/>
        <end position="143"/>
    </location>
</feature>
<keyword evidence="1" id="KW-1133">Transmembrane helix</keyword>
<feature type="transmembrane region" description="Helical" evidence="1">
    <location>
        <begin position="149"/>
        <end position="171"/>
    </location>
</feature>
<name>A0A1B7MHH1_9AGAM</name>
<keyword evidence="1" id="KW-0812">Transmembrane</keyword>
<evidence type="ECO:0000256" key="1">
    <source>
        <dbReference type="SAM" id="Phobius"/>
    </source>
</evidence>
<organism evidence="2 3">
    <name type="scientific">Rhizopogon vinicolor AM-OR11-026</name>
    <dbReference type="NCBI Taxonomy" id="1314800"/>
    <lineage>
        <taxon>Eukaryota</taxon>
        <taxon>Fungi</taxon>
        <taxon>Dikarya</taxon>
        <taxon>Basidiomycota</taxon>
        <taxon>Agaricomycotina</taxon>
        <taxon>Agaricomycetes</taxon>
        <taxon>Agaricomycetidae</taxon>
        <taxon>Boletales</taxon>
        <taxon>Suillineae</taxon>
        <taxon>Rhizopogonaceae</taxon>
        <taxon>Rhizopogon</taxon>
    </lineage>
</organism>
<keyword evidence="3" id="KW-1185">Reference proteome</keyword>
<gene>
    <name evidence="2" type="ORF">K503DRAFT_860510</name>
</gene>
<protein>
    <recommendedName>
        <fullName evidence="4">G-protein coupled receptors family 3 profile domain-containing protein</fullName>
    </recommendedName>
</protein>
<accession>A0A1B7MHH1</accession>
<reference evidence="2 3" key="1">
    <citation type="submission" date="2016-06" db="EMBL/GenBank/DDBJ databases">
        <title>Comparative genomics of the ectomycorrhizal sister species Rhizopogon vinicolor and Rhizopogon vesiculosus (Basidiomycota: Boletales) reveals a divergence of the mating type B locus.</title>
        <authorList>
            <consortium name="DOE Joint Genome Institute"/>
            <person name="Mujic A.B."/>
            <person name="Kuo A."/>
            <person name="Tritt A."/>
            <person name="Lipzen A."/>
            <person name="Chen C."/>
            <person name="Johnson J."/>
            <person name="Sharma A."/>
            <person name="Barry K."/>
            <person name="Grigoriev I.V."/>
            <person name="Spatafora J.W."/>
        </authorList>
    </citation>
    <scope>NUCLEOTIDE SEQUENCE [LARGE SCALE GENOMIC DNA]</scope>
    <source>
        <strain evidence="2 3">AM-OR11-026</strain>
    </source>
</reference>
<keyword evidence="1" id="KW-0472">Membrane</keyword>
<evidence type="ECO:0000313" key="3">
    <source>
        <dbReference type="Proteomes" id="UP000092154"/>
    </source>
</evidence>